<accession>A0A964W061</accession>
<comment type="caution">
    <text evidence="5">The sequence shown here is derived from an EMBL/GenBank/DDBJ whole genome shotgun (WGS) entry which is preliminary data.</text>
</comment>
<dbReference type="Gene3D" id="3.40.50.1450">
    <property type="entry name" value="HybD-like"/>
    <property type="match status" value="1"/>
</dbReference>
<keyword evidence="4" id="KW-0378">Hydrolase</keyword>
<keyword evidence="2 5" id="KW-0645">Protease</keyword>
<comment type="similarity">
    <text evidence="1">Belongs to the peptidase A31 family.</text>
</comment>
<dbReference type="EMBL" id="WSRQ01000001">
    <property type="protein sequence ID" value="MVX62139.1"/>
    <property type="molecule type" value="Genomic_DNA"/>
</dbReference>
<dbReference type="Proteomes" id="UP000656077">
    <property type="component" value="Unassembled WGS sequence"/>
</dbReference>
<evidence type="ECO:0000313" key="6">
    <source>
        <dbReference type="Proteomes" id="UP000656077"/>
    </source>
</evidence>
<dbReference type="PRINTS" id="PR00446">
    <property type="entry name" value="HYDRGNUPTAKE"/>
</dbReference>
<dbReference type="AlphaFoldDB" id="A0A964W061"/>
<dbReference type="GO" id="GO:0008047">
    <property type="term" value="F:enzyme activator activity"/>
    <property type="evidence" value="ECO:0007669"/>
    <property type="project" value="InterPro"/>
</dbReference>
<evidence type="ECO:0000256" key="4">
    <source>
        <dbReference type="ARBA" id="ARBA00022801"/>
    </source>
</evidence>
<proteinExistence type="inferred from homology"/>
<dbReference type="CDD" id="cd00518">
    <property type="entry name" value="H2MP"/>
    <property type="match status" value="1"/>
</dbReference>
<dbReference type="PANTHER" id="PTHR30302">
    <property type="entry name" value="HYDROGENASE 1 MATURATION PROTEASE"/>
    <property type="match status" value="1"/>
</dbReference>
<dbReference type="InterPro" id="IPR000671">
    <property type="entry name" value="Peptidase_A31"/>
</dbReference>
<dbReference type="Pfam" id="PF01750">
    <property type="entry name" value="HycI"/>
    <property type="match status" value="1"/>
</dbReference>
<dbReference type="GO" id="GO:0004190">
    <property type="term" value="F:aspartic-type endopeptidase activity"/>
    <property type="evidence" value="ECO:0007669"/>
    <property type="project" value="UniProtKB-KW"/>
</dbReference>
<protein>
    <submittedName>
        <fullName evidence="5">Hydrogenase maturation protease</fullName>
    </submittedName>
</protein>
<evidence type="ECO:0000313" key="5">
    <source>
        <dbReference type="EMBL" id="MVX62139.1"/>
    </source>
</evidence>
<evidence type="ECO:0000256" key="1">
    <source>
        <dbReference type="ARBA" id="ARBA00006814"/>
    </source>
</evidence>
<dbReference type="InterPro" id="IPR023430">
    <property type="entry name" value="Pept_HybD-like_dom_sf"/>
</dbReference>
<dbReference type="NCBIfam" id="TIGR00072">
    <property type="entry name" value="hydrog_prot"/>
    <property type="match status" value="1"/>
</dbReference>
<evidence type="ECO:0000256" key="3">
    <source>
        <dbReference type="ARBA" id="ARBA00022750"/>
    </source>
</evidence>
<name>A0A964W061_9CLOT</name>
<dbReference type="PANTHER" id="PTHR30302:SF1">
    <property type="entry name" value="HYDROGENASE 2 MATURATION PROTEASE"/>
    <property type="match status" value="1"/>
</dbReference>
<keyword evidence="3" id="KW-0064">Aspartyl protease</keyword>
<reference evidence="5" key="1">
    <citation type="submission" date="2019-12" db="EMBL/GenBank/DDBJ databases">
        <title>Microbes associate with the intestines of laboratory mice.</title>
        <authorList>
            <person name="Navarre W."/>
            <person name="Wong E."/>
        </authorList>
    </citation>
    <scope>NUCLEOTIDE SEQUENCE</scope>
    <source>
        <strain evidence="5">NM79_F5</strain>
    </source>
</reference>
<organism evidence="5 6">
    <name type="scientific">Clostridium chromiireducens</name>
    <dbReference type="NCBI Taxonomy" id="225345"/>
    <lineage>
        <taxon>Bacteria</taxon>
        <taxon>Bacillati</taxon>
        <taxon>Bacillota</taxon>
        <taxon>Clostridia</taxon>
        <taxon>Eubacteriales</taxon>
        <taxon>Clostridiaceae</taxon>
        <taxon>Clostridium</taxon>
    </lineage>
</organism>
<dbReference type="SUPFAM" id="SSF53163">
    <property type="entry name" value="HybD-like"/>
    <property type="match status" value="1"/>
</dbReference>
<sequence>MRNRSSDVKVIAIGNMLMRDDAIGIEVAKGIEEKLLEKEIEVIYAETDVEYGISNIEKDDYIFVLDAAYYGKEPGEITCLPLNDFISKKKGYSQHNYGFLDLLKLYYPSVKGEICAIEVKEVEFGFGLSSALQEKLEVISKDVLDKIENILKNK</sequence>
<dbReference type="GO" id="GO:0016485">
    <property type="term" value="P:protein processing"/>
    <property type="evidence" value="ECO:0007669"/>
    <property type="project" value="TreeGrafter"/>
</dbReference>
<evidence type="ECO:0000256" key="2">
    <source>
        <dbReference type="ARBA" id="ARBA00022670"/>
    </source>
</evidence>
<gene>
    <name evidence="5" type="ORF">GKZ28_00295</name>
</gene>